<dbReference type="InterPro" id="IPR001544">
    <property type="entry name" value="Aminotrans_IV"/>
</dbReference>
<evidence type="ECO:0000313" key="19">
    <source>
        <dbReference type="Proteomes" id="UP000092498"/>
    </source>
</evidence>
<accession>A0A1B1AKQ8</accession>
<comment type="pathway">
    <text evidence="3 17">Amino-acid biosynthesis; L-isoleucine biosynthesis; L-isoleucine from 2-oxobutanoate: step 4/4.</text>
</comment>
<organism evidence="18 19">
    <name type="scientific">Candidatus Viadribacter manganicus</name>
    <dbReference type="NCBI Taxonomy" id="1759059"/>
    <lineage>
        <taxon>Bacteria</taxon>
        <taxon>Pseudomonadati</taxon>
        <taxon>Pseudomonadota</taxon>
        <taxon>Alphaproteobacteria</taxon>
        <taxon>Hyphomonadales</taxon>
        <taxon>Hyphomonadaceae</taxon>
        <taxon>Candidatus Viadribacter</taxon>
    </lineage>
</organism>
<keyword evidence="7 17" id="KW-0032">Aminotransferase</keyword>
<dbReference type="PROSITE" id="PS00770">
    <property type="entry name" value="AA_TRANSFER_CLASS_4"/>
    <property type="match status" value="1"/>
</dbReference>
<dbReference type="NCBIfam" id="NF005146">
    <property type="entry name" value="PRK06606.1"/>
    <property type="match status" value="1"/>
</dbReference>
<dbReference type="NCBIfam" id="TIGR01122">
    <property type="entry name" value="ilvE_I"/>
    <property type="match status" value="1"/>
</dbReference>
<comment type="pathway">
    <text evidence="5 17">Amino-acid biosynthesis; L-leucine biosynthesis; L-leucine from 3-methyl-2-oxobutanoate: step 4/4.</text>
</comment>
<dbReference type="EC" id="2.6.1.42" evidence="17"/>
<evidence type="ECO:0000256" key="16">
    <source>
        <dbReference type="RuleBase" id="RU004516"/>
    </source>
</evidence>
<keyword evidence="10 16" id="KW-0663">Pyridoxal phosphate</keyword>
<dbReference type="Proteomes" id="UP000092498">
    <property type="component" value="Chromosome"/>
</dbReference>
<dbReference type="NCBIfam" id="NF005726">
    <property type="entry name" value="PRK07544.1"/>
    <property type="match status" value="1"/>
</dbReference>
<comment type="catalytic activity">
    <reaction evidence="14 17">
        <text>L-leucine + 2-oxoglutarate = 4-methyl-2-oxopentanoate + L-glutamate</text>
        <dbReference type="Rhea" id="RHEA:18321"/>
        <dbReference type="ChEBI" id="CHEBI:16810"/>
        <dbReference type="ChEBI" id="CHEBI:17865"/>
        <dbReference type="ChEBI" id="CHEBI:29985"/>
        <dbReference type="ChEBI" id="CHEBI:57427"/>
        <dbReference type="EC" id="2.6.1.42"/>
    </reaction>
</comment>
<dbReference type="GO" id="GO:0052654">
    <property type="term" value="F:L-leucine-2-oxoglutarate transaminase activity"/>
    <property type="evidence" value="ECO:0007669"/>
    <property type="project" value="RHEA"/>
</dbReference>
<evidence type="ECO:0000256" key="5">
    <source>
        <dbReference type="ARBA" id="ARBA00005072"/>
    </source>
</evidence>
<evidence type="ECO:0000256" key="6">
    <source>
        <dbReference type="ARBA" id="ARBA00009320"/>
    </source>
</evidence>
<reference evidence="18 19" key="1">
    <citation type="submission" date="2015-11" db="EMBL/GenBank/DDBJ databases">
        <title>Whole-Genome Sequence of Candidatus Oderbacter manganicum from the National Park Lower Oder Valley, Germany.</title>
        <authorList>
            <person name="Braun B."/>
            <person name="Liere K."/>
            <person name="Szewzyk U."/>
        </authorList>
    </citation>
    <scope>NUCLEOTIDE SEQUENCE [LARGE SCALE GENOMIC DNA]</scope>
    <source>
        <strain evidence="18 19">OTSz_A_272</strain>
    </source>
</reference>
<dbReference type="Pfam" id="PF01063">
    <property type="entry name" value="Aminotran_4"/>
    <property type="match status" value="1"/>
</dbReference>
<dbReference type="KEGG" id="cbot:ATE48_15085"/>
<dbReference type="InterPro" id="IPR005785">
    <property type="entry name" value="B_amino_transI"/>
</dbReference>
<dbReference type="EMBL" id="CP013244">
    <property type="protein sequence ID" value="ANP47146.1"/>
    <property type="molecule type" value="Genomic_DNA"/>
</dbReference>
<dbReference type="RefSeq" id="WP_066772898.1">
    <property type="nucleotide sequence ID" value="NZ_CP013244.1"/>
</dbReference>
<dbReference type="InterPro" id="IPR043132">
    <property type="entry name" value="BCAT-like_C"/>
</dbReference>
<keyword evidence="8 17" id="KW-0028">Amino-acid biosynthesis</keyword>
<keyword evidence="11 17" id="KW-0100">Branched-chain amino acid biosynthesis</keyword>
<dbReference type="Gene3D" id="3.30.470.10">
    <property type="match status" value="1"/>
</dbReference>
<comment type="pathway">
    <text evidence="4 17">Amino-acid biosynthesis; L-valine biosynthesis; L-valine from pyruvate: step 4/4.</text>
</comment>
<proteinExistence type="inferred from homology"/>
<dbReference type="STRING" id="1759059.ATE48_15085"/>
<comment type="cofactor">
    <cofactor evidence="1 16">
        <name>pyridoxal 5'-phosphate</name>
        <dbReference type="ChEBI" id="CHEBI:597326"/>
    </cofactor>
</comment>
<dbReference type="GO" id="GO:0009098">
    <property type="term" value="P:L-leucine biosynthetic process"/>
    <property type="evidence" value="ECO:0007669"/>
    <property type="project" value="UniProtKB-UniPathway"/>
</dbReference>
<dbReference type="UniPathway" id="UPA00049">
    <property type="reaction ID" value="UER00062"/>
</dbReference>
<dbReference type="InterPro" id="IPR043131">
    <property type="entry name" value="BCAT-like_N"/>
</dbReference>
<dbReference type="InParanoid" id="A0A1B1AKQ8"/>
<keyword evidence="19" id="KW-1185">Reference proteome</keyword>
<dbReference type="GO" id="GO:0052655">
    <property type="term" value="F:L-valine-2-oxoglutarate transaminase activity"/>
    <property type="evidence" value="ECO:0007669"/>
    <property type="project" value="RHEA"/>
</dbReference>
<comment type="catalytic activity">
    <reaction evidence="12 17">
        <text>L-valine + 2-oxoglutarate = 3-methyl-2-oxobutanoate + L-glutamate</text>
        <dbReference type="Rhea" id="RHEA:24813"/>
        <dbReference type="ChEBI" id="CHEBI:11851"/>
        <dbReference type="ChEBI" id="CHEBI:16810"/>
        <dbReference type="ChEBI" id="CHEBI:29985"/>
        <dbReference type="ChEBI" id="CHEBI:57762"/>
        <dbReference type="EC" id="2.6.1.42"/>
    </reaction>
</comment>
<evidence type="ECO:0000256" key="12">
    <source>
        <dbReference type="ARBA" id="ARBA00048212"/>
    </source>
</evidence>
<dbReference type="FunCoup" id="A0A1B1AKQ8">
    <property type="interactions" value="464"/>
</dbReference>
<keyword evidence="9 17" id="KW-0808">Transferase</keyword>
<dbReference type="InterPro" id="IPR036038">
    <property type="entry name" value="Aminotransferase-like"/>
</dbReference>
<evidence type="ECO:0000256" key="2">
    <source>
        <dbReference type="ARBA" id="ARBA00003109"/>
    </source>
</evidence>
<evidence type="ECO:0000256" key="1">
    <source>
        <dbReference type="ARBA" id="ARBA00001933"/>
    </source>
</evidence>
<dbReference type="PANTHER" id="PTHR42743:SF11">
    <property type="entry name" value="AMINODEOXYCHORISMATE LYASE"/>
    <property type="match status" value="1"/>
</dbReference>
<comment type="similarity">
    <text evidence="6 15">Belongs to the class-IV pyridoxal-phosphate-dependent aminotransferase family.</text>
</comment>
<name>A0A1B1AKQ8_9PROT</name>
<dbReference type="InterPro" id="IPR050571">
    <property type="entry name" value="Class-IV_PLP-Dep_Aminotrnsfr"/>
</dbReference>
<evidence type="ECO:0000256" key="10">
    <source>
        <dbReference type="ARBA" id="ARBA00022898"/>
    </source>
</evidence>
<dbReference type="Gene3D" id="3.20.10.10">
    <property type="entry name" value="D-amino Acid Aminotransferase, subunit A, domain 2"/>
    <property type="match status" value="1"/>
</dbReference>
<dbReference type="GO" id="GO:0052656">
    <property type="term" value="F:L-isoleucine-2-oxoglutarate transaminase activity"/>
    <property type="evidence" value="ECO:0007669"/>
    <property type="project" value="RHEA"/>
</dbReference>
<dbReference type="GO" id="GO:0009097">
    <property type="term" value="P:isoleucine biosynthetic process"/>
    <property type="evidence" value="ECO:0007669"/>
    <property type="project" value="UniProtKB-UniPathway"/>
</dbReference>
<gene>
    <name evidence="17" type="primary">ilvE</name>
    <name evidence="18" type="ORF">ATE48_15085</name>
</gene>
<evidence type="ECO:0000256" key="11">
    <source>
        <dbReference type="ARBA" id="ARBA00023304"/>
    </source>
</evidence>
<evidence type="ECO:0000256" key="15">
    <source>
        <dbReference type="RuleBase" id="RU004106"/>
    </source>
</evidence>
<dbReference type="OrthoDB" id="21319at2"/>
<evidence type="ECO:0000256" key="3">
    <source>
        <dbReference type="ARBA" id="ARBA00004824"/>
    </source>
</evidence>
<dbReference type="AlphaFoldDB" id="A0A1B1AKQ8"/>
<evidence type="ECO:0000256" key="4">
    <source>
        <dbReference type="ARBA" id="ARBA00004931"/>
    </source>
</evidence>
<evidence type="ECO:0000256" key="7">
    <source>
        <dbReference type="ARBA" id="ARBA00022576"/>
    </source>
</evidence>
<dbReference type="UniPathway" id="UPA00047">
    <property type="reaction ID" value="UER00058"/>
</dbReference>
<evidence type="ECO:0000256" key="9">
    <source>
        <dbReference type="ARBA" id="ARBA00022679"/>
    </source>
</evidence>
<evidence type="ECO:0000256" key="14">
    <source>
        <dbReference type="ARBA" id="ARBA00049229"/>
    </source>
</evidence>
<evidence type="ECO:0000256" key="13">
    <source>
        <dbReference type="ARBA" id="ARBA00048798"/>
    </source>
</evidence>
<dbReference type="GO" id="GO:0005829">
    <property type="term" value="C:cytosol"/>
    <property type="evidence" value="ECO:0007669"/>
    <property type="project" value="TreeGrafter"/>
</dbReference>
<comment type="catalytic activity">
    <reaction evidence="13 17">
        <text>L-isoleucine + 2-oxoglutarate = (S)-3-methyl-2-oxopentanoate + L-glutamate</text>
        <dbReference type="Rhea" id="RHEA:24801"/>
        <dbReference type="ChEBI" id="CHEBI:16810"/>
        <dbReference type="ChEBI" id="CHEBI:29985"/>
        <dbReference type="ChEBI" id="CHEBI:35146"/>
        <dbReference type="ChEBI" id="CHEBI:58045"/>
        <dbReference type="EC" id="2.6.1.42"/>
    </reaction>
</comment>
<dbReference type="UniPathway" id="UPA00048">
    <property type="reaction ID" value="UER00073"/>
</dbReference>
<dbReference type="PANTHER" id="PTHR42743">
    <property type="entry name" value="AMINO-ACID AMINOTRANSFERASE"/>
    <property type="match status" value="1"/>
</dbReference>
<dbReference type="SUPFAM" id="SSF56752">
    <property type="entry name" value="D-aminoacid aminotransferase-like PLP-dependent enzymes"/>
    <property type="match status" value="1"/>
</dbReference>
<sequence>MAAQSFDDREGWIWMDGEFIAHRDARVHVLTHAMHYASAVFEGERAYDGAIFKSREHSERLHTSAKILGFKLPYSVEEIDRAKAELVARQGTPNCYMRAIAWRGSEQMGVSAKRDDVHVAISSWIWGDYFADKMKGVRLMIAPWRRPAPDTAPANSKAAGLYMICTLSRHAATDAGFDDAMMFDWRGQIAEGTGANIFFVKDGVLHTPYPDCFLNGITRQTVIGMARQRGIEVVERAIWPNELPTFSECFLTGSAAEITPVREIAGLNFKPSNMTEMLLNDFAALTRRKNAA</sequence>
<evidence type="ECO:0000313" key="18">
    <source>
        <dbReference type="EMBL" id="ANP47146.1"/>
    </source>
</evidence>
<dbReference type="GO" id="GO:0009099">
    <property type="term" value="P:L-valine biosynthetic process"/>
    <property type="evidence" value="ECO:0007669"/>
    <property type="project" value="UniProtKB-UniPathway"/>
</dbReference>
<dbReference type="FunFam" id="3.20.10.10:FF:000002">
    <property type="entry name" value="D-alanine aminotransferase"/>
    <property type="match status" value="1"/>
</dbReference>
<evidence type="ECO:0000256" key="8">
    <source>
        <dbReference type="ARBA" id="ARBA00022605"/>
    </source>
</evidence>
<evidence type="ECO:0000256" key="17">
    <source>
        <dbReference type="RuleBase" id="RU364094"/>
    </source>
</evidence>
<comment type="function">
    <text evidence="2 17">Acts on leucine, isoleucine and valine.</text>
</comment>
<dbReference type="InterPro" id="IPR018300">
    <property type="entry name" value="Aminotrans_IV_CS"/>
</dbReference>
<protein>
    <recommendedName>
        <fullName evidence="17">Branched-chain-amino-acid aminotransferase</fullName>
        <shortName evidence="17">BCAT</shortName>
        <ecNumber evidence="17">2.6.1.42</ecNumber>
    </recommendedName>
</protein>